<dbReference type="PROSITE" id="PS50110">
    <property type="entry name" value="RESPONSE_REGULATORY"/>
    <property type="match status" value="1"/>
</dbReference>
<feature type="domain" description="Response regulatory" evidence="10">
    <location>
        <begin position="2"/>
        <end position="118"/>
    </location>
</feature>
<accession>A0ABU5PMN6</accession>
<dbReference type="RefSeq" id="WP_323077712.1">
    <property type="nucleotide sequence ID" value="NZ_CBCSKM010000008.1"/>
</dbReference>
<dbReference type="InterPro" id="IPR001789">
    <property type="entry name" value="Sig_transdc_resp-reg_receiver"/>
</dbReference>
<name>A0ABU5PMN6_9BACL</name>
<keyword evidence="6" id="KW-0238">DNA-binding</keyword>
<evidence type="ECO:0000256" key="1">
    <source>
        <dbReference type="ARBA" id="ARBA00004496"/>
    </source>
</evidence>
<comment type="caution">
    <text evidence="11">The sequence shown here is derived from an EMBL/GenBank/DDBJ whole genome shotgun (WGS) entry which is preliminary data.</text>
</comment>
<dbReference type="PANTHER" id="PTHR42713">
    <property type="entry name" value="HISTIDINE KINASE-RELATED"/>
    <property type="match status" value="1"/>
</dbReference>
<dbReference type="PROSITE" id="PS00041">
    <property type="entry name" value="HTH_ARAC_FAMILY_1"/>
    <property type="match status" value="1"/>
</dbReference>
<dbReference type="SUPFAM" id="SSF46689">
    <property type="entry name" value="Homeodomain-like"/>
    <property type="match status" value="2"/>
</dbReference>
<dbReference type="Pfam" id="PF12833">
    <property type="entry name" value="HTH_18"/>
    <property type="match status" value="1"/>
</dbReference>
<keyword evidence="12" id="KW-1185">Reference proteome</keyword>
<evidence type="ECO:0000256" key="2">
    <source>
        <dbReference type="ARBA" id="ARBA00022490"/>
    </source>
</evidence>
<feature type="domain" description="HTH araC/xylS-type" evidence="9">
    <location>
        <begin position="365"/>
        <end position="463"/>
    </location>
</feature>
<dbReference type="InterPro" id="IPR011006">
    <property type="entry name" value="CheY-like_superfamily"/>
</dbReference>
<keyword evidence="3 8" id="KW-0597">Phosphoprotein</keyword>
<organism evidence="11 12">
    <name type="scientific">Paenibacillus phoenicis</name>
    <dbReference type="NCBI Taxonomy" id="554117"/>
    <lineage>
        <taxon>Bacteria</taxon>
        <taxon>Bacillati</taxon>
        <taxon>Bacillota</taxon>
        <taxon>Bacilli</taxon>
        <taxon>Bacillales</taxon>
        <taxon>Paenibacillaceae</taxon>
        <taxon>Paenibacillus</taxon>
    </lineage>
</organism>
<evidence type="ECO:0000256" key="7">
    <source>
        <dbReference type="ARBA" id="ARBA00023163"/>
    </source>
</evidence>
<dbReference type="PANTHER" id="PTHR42713:SF3">
    <property type="entry name" value="TRANSCRIPTIONAL REGULATORY PROTEIN HPTR"/>
    <property type="match status" value="1"/>
</dbReference>
<evidence type="ECO:0000259" key="10">
    <source>
        <dbReference type="PROSITE" id="PS50110"/>
    </source>
</evidence>
<evidence type="ECO:0000256" key="4">
    <source>
        <dbReference type="ARBA" id="ARBA00023012"/>
    </source>
</evidence>
<gene>
    <name evidence="11" type="ORF">U9M73_13605</name>
</gene>
<dbReference type="InterPro" id="IPR018060">
    <property type="entry name" value="HTH_AraC"/>
</dbReference>
<dbReference type="InterPro" id="IPR020449">
    <property type="entry name" value="Tscrpt_reg_AraC-type_HTH"/>
</dbReference>
<keyword evidence="2" id="KW-0963">Cytoplasm</keyword>
<protein>
    <submittedName>
        <fullName evidence="11">Helix-turn-helix domain-containing protein</fullName>
    </submittedName>
</protein>
<dbReference type="PRINTS" id="PR00032">
    <property type="entry name" value="HTHARAC"/>
</dbReference>
<keyword evidence="4" id="KW-0902">Two-component regulatory system</keyword>
<keyword evidence="7" id="KW-0804">Transcription</keyword>
<evidence type="ECO:0000256" key="8">
    <source>
        <dbReference type="PROSITE-ProRule" id="PRU00169"/>
    </source>
</evidence>
<evidence type="ECO:0000256" key="5">
    <source>
        <dbReference type="ARBA" id="ARBA00023015"/>
    </source>
</evidence>
<dbReference type="Gene3D" id="1.10.10.60">
    <property type="entry name" value="Homeodomain-like"/>
    <property type="match status" value="2"/>
</dbReference>
<keyword evidence="5" id="KW-0805">Transcription regulation</keyword>
<dbReference type="InterPro" id="IPR009057">
    <property type="entry name" value="Homeodomain-like_sf"/>
</dbReference>
<dbReference type="SMART" id="SM00342">
    <property type="entry name" value="HTH_ARAC"/>
    <property type="match status" value="1"/>
</dbReference>
<reference evidence="11 12" key="1">
    <citation type="submission" date="2023-12" db="EMBL/GenBank/DDBJ databases">
        <title>Whole genome sequencing of Paenibacillus phoenicis isolated from the Phoenix Mars Lander spacecraft assembly facility.</title>
        <authorList>
            <person name="Garcia A."/>
            <person name="Venkateswaran K."/>
        </authorList>
    </citation>
    <scope>NUCLEOTIDE SEQUENCE [LARGE SCALE GENOMIC DNA]</scope>
    <source>
        <strain evidence="11 12">3PO2SA</strain>
    </source>
</reference>
<dbReference type="Gene3D" id="3.40.50.2300">
    <property type="match status" value="1"/>
</dbReference>
<dbReference type="InterPro" id="IPR018062">
    <property type="entry name" value="HTH_AraC-typ_CS"/>
</dbReference>
<evidence type="ECO:0000256" key="3">
    <source>
        <dbReference type="ARBA" id="ARBA00022553"/>
    </source>
</evidence>
<evidence type="ECO:0000259" key="9">
    <source>
        <dbReference type="PROSITE" id="PS01124"/>
    </source>
</evidence>
<evidence type="ECO:0000256" key="6">
    <source>
        <dbReference type="ARBA" id="ARBA00023125"/>
    </source>
</evidence>
<dbReference type="SMART" id="SM00448">
    <property type="entry name" value="REC"/>
    <property type="match status" value="1"/>
</dbReference>
<dbReference type="EMBL" id="JAYERP010000001">
    <property type="protein sequence ID" value="MEA3571022.1"/>
    <property type="molecule type" value="Genomic_DNA"/>
</dbReference>
<evidence type="ECO:0000313" key="11">
    <source>
        <dbReference type="EMBL" id="MEA3571022.1"/>
    </source>
</evidence>
<proteinExistence type="predicted"/>
<dbReference type="PROSITE" id="PS01124">
    <property type="entry name" value="HTH_ARAC_FAMILY_2"/>
    <property type="match status" value="1"/>
</dbReference>
<dbReference type="InterPro" id="IPR051552">
    <property type="entry name" value="HptR"/>
</dbReference>
<dbReference type="Proteomes" id="UP001292216">
    <property type="component" value="Unassembled WGS sequence"/>
</dbReference>
<dbReference type="CDD" id="cd17536">
    <property type="entry name" value="REC_YesN-like"/>
    <property type="match status" value="1"/>
</dbReference>
<comment type="subcellular location">
    <subcellularLocation>
        <location evidence="1">Cytoplasm</location>
    </subcellularLocation>
</comment>
<feature type="modified residue" description="4-aspartylphosphate" evidence="8">
    <location>
        <position position="53"/>
    </location>
</feature>
<sequence length="469" mass="54170">MKICVADDEMEVRLSIIQKLTALFPDEQIFDVGFGRQAAEQITLVKPDLVFLDIRMPEMDGIEILRFLKETSSRIHVVIISGYDEFEYARKSLQLGAMDYLLKPADRTQLSEIVEKVQKELTAALLTELDLLVSKEPGVRAILKEIHPVNTSLWFDERIWKRIQFEDGPPSADFLSREILLTFVTDAGSRGKVVQTNLDQGGGCFREKKKFAEALLLQYRRNRQIAFFQLKGEEAALNPKERKEAAKRAAKMRQEMISRARGGDFAGLERDLERWFDCLEQAGYEELQKECGYLMSLLDEGLSKQEIIYLEEDTLYYWADWVARHRTWDELKGKIKKIVLGGVKALKNLEQQQEQHASGLQPWLLEALRLVENCSDPNVSLEWIAEEVNVHPVTLSRIFKQQTGMNFVKYLTQKRLRMARTLLLETNKKINEIAEEVGYADYPYFRSKFKKEFGLSPSEFRKSHGIASD</sequence>
<evidence type="ECO:0000313" key="12">
    <source>
        <dbReference type="Proteomes" id="UP001292216"/>
    </source>
</evidence>
<dbReference type="Pfam" id="PF00072">
    <property type="entry name" value="Response_reg"/>
    <property type="match status" value="1"/>
</dbReference>
<dbReference type="SUPFAM" id="SSF52172">
    <property type="entry name" value="CheY-like"/>
    <property type="match status" value="1"/>
</dbReference>